<dbReference type="Pfam" id="PF07980">
    <property type="entry name" value="SusD_RagB"/>
    <property type="match status" value="1"/>
</dbReference>
<accession>A0AAU7EGF3</accession>
<evidence type="ECO:0000313" key="10">
    <source>
        <dbReference type="Proteomes" id="UP001224325"/>
    </source>
</evidence>
<keyword evidence="3 6" id="KW-0732">Signal</keyword>
<evidence type="ECO:0000313" key="9">
    <source>
        <dbReference type="EMBL" id="XBL14378.1"/>
    </source>
</evidence>
<dbReference type="InterPro" id="IPR011990">
    <property type="entry name" value="TPR-like_helical_dom_sf"/>
</dbReference>
<dbReference type="PROSITE" id="PS51257">
    <property type="entry name" value="PROKAR_LIPOPROTEIN"/>
    <property type="match status" value="1"/>
</dbReference>
<sequence>MKTIKKILIILTAVLLSGCSDFLEPDSPSTFDKVLVYSNLDDARKATNNIYVQFGQDGYRTRLSITMQGITDIMTGGDKSSTKDNYQIMALKAVSSNGDLAKAWTSAYTAIKDCNFVIEGLSNSALFNSTDPAISAEMHQLIGEAYTIRAFWYSQLVYNWGDVPYYRNAPVAGDNFDLPKTDRNQILSEMIDDLRAAETGMKWASQVPQSCQQVNREYAIGMIARLSLQRAGYYLKPDMTKDVATPADRAAYYTIARDYSQKLMTLKDRPLATDFAQIFKNQCNRIYPSESDMLFEVPFAIGAGEVGYNVGMNVASSDKHPYGKGGHDYSMPLSYFYSFDTKDKRLPATCGLYDLTNPAGTTLTLIPSAVSSTGIAQAKWSVAYVEGGNGSSVTKGTGINWPMMRYSDVLLMFAEAENELNGPTQAAKDALKRVRQRAFDSANWSTKVDDYITTISASKASFLKAIVDERAWEFGGELLRKNDLVRWGIYEDKMLETVNKIKAIGDQSIANDPNSIYANYIYWRVDNKKITIYDGLNSNTPPPGYNANVTVTTDISTGDTLPLDAWQRSDWSNKMKSSTTGLYNTFLDTQYSPYIDSTPIRYIQPIPSGTISNSAILVNDGYGFTN</sequence>
<evidence type="ECO:0000256" key="6">
    <source>
        <dbReference type="SAM" id="SignalP"/>
    </source>
</evidence>
<dbReference type="RefSeq" id="WP_308992155.1">
    <property type="nucleotide sequence ID" value="NZ_CP155618.1"/>
</dbReference>
<organism evidence="9 10">
    <name type="scientific">Mariniflexile litorale</name>
    <dbReference type="NCBI Taxonomy" id="3045158"/>
    <lineage>
        <taxon>Bacteria</taxon>
        <taxon>Pseudomonadati</taxon>
        <taxon>Bacteroidota</taxon>
        <taxon>Flavobacteriia</taxon>
        <taxon>Flavobacteriales</taxon>
        <taxon>Flavobacteriaceae</taxon>
        <taxon>Mariniflexile</taxon>
    </lineage>
</organism>
<feature type="domain" description="RagB/SusD" evidence="7">
    <location>
        <begin position="362"/>
        <end position="618"/>
    </location>
</feature>
<evidence type="ECO:0000259" key="8">
    <source>
        <dbReference type="Pfam" id="PF14322"/>
    </source>
</evidence>
<evidence type="ECO:0000256" key="4">
    <source>
        <dbReference type="ARBA" id="ARBA00023136"/>
    </source>
</evidence>
<comment type="similarity">
    <text evidence="2">Belongs to the SusD family.</text>
</comment>
<dbReference type="SUPFAM" id="SSF48452">
    <property type="entry name" value="TPR-like"/>
    <property type="match status" value="1"/>
</dbReference>
<dbReference type="EMBL" id="CP155618">
    <property type="protein sequence ID" value="XBL14378.1"/>
    <property type="molecule type" value="Genomic_DNA"/>
</dbReference>
<evidence type="ECO:0000259" key="7">
    <source>
        <dbReference type="Pfam" id="PF07980"/>
    </source>
</evidence>
<keyword evidence="4" id="KW-0472">Membrane</keyword>
<dbReference type="Proteomes" id="UP001224325">
    <property type="component" value="Chromosome"/>
</dbReference>
<dbReference type="InterPro" id="IPR012944">
    <property type="entry name" value="SusD_RagB_dom"/>
</dbReference>
<evidence type="ECO:0000256" key="3">
    <source>
        <dbReference type="ARBA" id="ARBA00022729"/>
    </source>
</evidence>
<comment type="subcellular location">
    <subcellularLocation>
        <location evidence="1">Cell outer membrane</location>
    </subcellularLocation>
</comment>
<proteinExistence type="inferred from homology"/>
<dbReference type="Gene3D" id="1.25.40.390">
    <property type="match status" value="1"/>
</dbReference>
<reference evidence="9" key="1">
    <citation type="submission" date="2024-04" db="EMBL/GenBank/DDBJ databases">
        <title>Mariniflexile litorale, isolated from the shallow sediments of the Sea of Japan.</title>
        <authorList>
            <person name="Romanenko L."/>
            <person name="Isaeva M."/>
        </authorList>
    </citation>
    <scope>NUCLEOTIDE SEQUENCE [LARGE SCALE GENOMIC DNA]</scope>
    <source>
        <strain evidence="9">KMM 9835</strain>
    </source>
</reference>
<evidence type="ECO:0000256" key="2">
    <source>
        <dbReference type="ARBA" id="ARBA00006275"/>
    </source>
</evidence>
<evidence type="ECO:0000256" key="5">
    <source>
        <dbReference type="ARBA" id="ARBA00023237"/>
    </source>
</evidence>
<dbReference type="InterPro" id="IPR033985">
    <property type="entry name" value="SusD-like_N"/>
</dbReference>
<dbReference type="Pfam" id="PF14322">
    <property type="entry name" value="SusD-like_3"/>
    <property type="match status" value="1"/>
</dbReference>
<feature type="chain" id="PRO_5043952524" evidence="6">
    <location>
        <begin position="23"/>
        <end position="626"/>
    </location>
</feature>
<keyword evidence="5" id="KW-0998">Cell outer membrane</keyword>
<name>A0AAU7EGF3_9FLAO</name>
<protein>
    <submittedName>
        <fullName evidence="9">RagB/SusD family nutrient uptake outer membrane protein</fullName>
    </submittedName>
</protein>
<dbReference type="GO" id="GO:0009279">
    <property type="term" value="C:cell outer membrane"/>
    <property type="evidence" value="ECO:0007669"/>
    <property type="project" value="UniProtKB-SubCell"/>
</dbReference>
<evidence type="ECO:0000256" key="1">
    <source>
        <dbReference type="ARBA" id="ARBA00004442"/>
    </source>
</evidence>
<keyword evidence="10" id="KW-1185">Reference proteome</keyword>
<feature type="signal peptide" evidence="6">
    <location>
        <begin position="1"/>
        <end position="22"/>
    </location>
</feature>
<feature type="domain" description="SusD-like N-terminal" evidence="8">
    <location>
        <begin position="77"/>
        <end position="227"/>
    </location>
</feature>
<dbReference type="AlphaFoldDB" id="A0AAU7EGF3"/>
<dbReference type="KEGG" id="mlil:QLS71_018975"/>
<gene>
    <name evidence="9" type="ORF">QLS71_018975</name>
</gene>